<keyword evidence="1" id="KW-0175">Coiled coil</keyword>
<sequence length="284" mass="33355">MRIAFIADVHEDYNHHHDFVKCFSEFCEDNKIDILIFAGDTSTGAVKTLYFYRQLQKSCRAKVMQIPGNHELYCELKKNLAGERIQTMEESQHYFERLMQDETSLAAHPIETKNWIILGECGWYDFSFDPSYPNLDYQKLSKKKVSLIRWPDRKFIDGNIVDEKLDVARTQESLDRLEKLLAAAKKTNKKIMVVTHMLPTPQCIKKWRLPYFNTAANYLGSSRFLELFKKYDVEMNICAHSHMRMSKEIEGIRIVNVSLGYNYQWKHILDAKAEIAETCYILED</sequence>
<dbReference type="OrthoDB" id="113290at2"/>
<dbReference type="GO" id="GO:0016787">
    <property type="term" value="F:hydrolase activity"/>
    <property type="evidence" value="ECO:0007669"/>
    <property type="project" value="InterPro"/>
</dbReference>
<dbReference type="EMBL" id="QJKH01000018">
    <property type="protein sequence ID" value="PXX75278.1"/>
    <property type="molecule type" value="Genomic_DNA"/>
</dbReference>
<evidence type="ECO:0000313" key="4">
    <source>
        <dbReference type="Proteomes" id="UP000247612"/>
    </source>
</evidence>
<dbReference type="InterPro" id="IPR029052">
    <property type="entry name" value="Metallo-depent_PP-like"/>
</dbReference>
<dbReference type="Proteomes" id="UP000247612">
    <property type="component" value="Unassembled WGS sequence"/>
</dbReference>
<comment type="caution">
    <text evidence="3">The sequence shown here is derived from an EMBL/GenBank/DDBJ whole genome shotgun (WGS) entry which is preliminary data.</text>
</comment>
<dbReference type="SUPFAM" id="SSF56300">
    <property type="entry name" value="Metallo-dependent phosphatases"/>
    <property type="match status" value="1"/>
</dbReference>
<dbReference type="Gene3D" id="3.60.21.10">
    <property type="match status" value="1"/>
</dbReference>
<dbReference type="PANTHER" id="PTHR36492">
    <property type="match status" value="1"/>
</dbReference>
<evidence type="ECO:0000259" key="2">
    <source>
        <dbReference type="Pfam" id="PF00149"/>
    </source>
</evidence>
<name>A0A318KSR8_9FIRM</name>
<dbReference type="STRING" id="1034346.GCA_000313565_03132"/>
<organism evidence="3 4">
    <name type="scientific">Dielma fastidiosa</name>
    <dbReference type="NCBI Taxonomy" id="1034346"/>
    <lineage>
        <taxon>Bacteria</taxon>
        <taxon>Bacillati</taxon>
        <taxon>Bacillota</taxon>
        <taxon>Erysipelotrichia</taxon>
        <taxon>Erysipelotrichales</taxon>
        <taxon>Erysipelotrichaceae</taxon>
        <taxon>Dielma</taxon>
    </lineage>
</organism>
<feature type="domain" description="Calcineurin-like phosphoesterase" evidence="2">
    <location>
        <begin position="1"/>
        <end position="243"/>
    </location>
</feature>
<dbReference type="CDD" id="cd00838">
    <property type="entry name" value="MPP_superfamily"/>
    <property type="match status" value="1"/>
</dbReference>
<dbReference type="PANTHER" id="PTHR36492:SF2">
    <property type="entry name" value="[ACYL-CARRIER-PROTEIN] PHOSPHODIESTERASE PPTH"/>
    <property type="match status" value="1"/>
</dbReference>
<gene>
    <name evidence="3" type="ORF">DES51_1188</name>
</gene>
<accession>A0A318KSR8</accession>
<dbReference type="InterPro" id="IPR052963">
    <property type="entry name" value="Pantetheine_PDE"/>
</dbReference>
<keyword evidence="4" id="KW-1185">Reference proteome</keyword>
<evidence type="ECO:0000313" key="3">
    <source>
        <dbReference type="EMBL" id="PXX75278.1"/>
    </source>
</evidence>
<reference evidence="3 4" key="1">
    <citation type="submission" date="2018-05" db="EMBL/GenBank/DDBJ databases">
        <title>Genomic Encyclopedia of Type Strains, Phase IV (KMG-IV): sequencing the most valuable type-strain genomes for metagenomic binning, comparative biology and taxonomic classification.</title>
        <authorList>
            <person name="Goeker M."/>
        </authorList>
    </citation>
    <scope>NUCLEOTIDE SEQUENCE [LARGE SCALE GENOMIC DNA]</scope>
    <source>
        <strain evidence="3 4">JC118</strain>
    </source>
</reference>
<protein>
    <submittedName>
        <fullName evidence="3">Putative phosphoesterase</fullName>
    </submittedName>
</protein>
<evidence type="ECO:0000256" key="1">
    <source>
        <dbReference type="SAM" id="Coils"/>
    </source>
</evidence>
<proteinExistence type="predicted"/>
<dbReference type="RefSeq" id="WP_022939410.1">
    <property type="nucleotide sequence ID" value="NZ_CABKRQ010000009.1"/>
</dbReference>
<dbReference type="InterPro" id="IPR004843">
    <property type="entry name" value="Calcineurin-like_PHP"/>
</dbReference>
<dbReference type="AlphaFoldDB" id="A0A318KSR8"/>
<dbReference type="Pfam" id="PF00149">
    <property type="entry name" value="Metallophos"/>
    <property type="match status" value="1"/>
</dbReference>
<feature type="coiled-coil region" evidence="1">
    <location>
        <begin position="160"/>
        <end position="187"/>
    </location>
</feature>